<gene>
    <name evidence="1" type="ORF">MKK02DRAFT_39142</name>
</gene>
<organism evidence="1 2">
    <name type="scientific">Dioszegia hungarica</name>
    <dbReference type="NCBI Taxonomy" id="4972"/>
    <lineage>
        <taxon>Eukaryota</taxon>
        <taxon>Fungi</taxon>
        <taxon>Dikarya</taxon>
        <taxon>Basidiomycota</taxon>
        <taxon>Agaricomycotina</taxon>
        <taxon>Tremellomycetes</taxon>
        <taxon>Tremellales</taxon>
        <taxon>Bulleribasidiaceae</taxon>
        <taxon>Dioszegia</taxon>
    </lineage>
</organism>
<dbReference type="AlphaFoldDB" id="A0AA38LTY2"/>
<name>A0AA38LTY2_9TREE</name>
<dbReference type="Gene3D" id="2.170.150.70">
    <property type="match status" value="2"/>
</dbReference>
<evidence type="ECO:0008006" key="3">
    <source>
        <dbReference type="Google" id="ProtNLM"/>
    </source>
</evidence>
<dbReference type="GeneID" id="77729663"/>
<sequence>MSDTKQYILSCHCQSHIYLLNLPHGVLEEKGVVCDCSFCLKRRVVWAFVPGVSMVLHKGGEGLKDYKFGSKTANHKSEELIWQLRAIRNPDFDLWKLPLEIWNDAIAREPVYKEVTLSDIPGAEDALATKAAEMDCETETYNGALWVYPMPPQIIFHPPSPASPHKPLESSIIRYTFSDATYPNVHFMCKVCGCHVYEHREGKEGADVGLNVALFSRAGEWFRDVMGLKGEGMEQLENGARKGGNLLGLGRNVKDRESEPRYEVKL</sequence>
<dbReference type="SUPFAM" id="SSF51316">
    <property type="entry name" value="Mss4-like"/>
    <property type="match status" value="1"/>
</dbReference>
<proteinExistence type="predicted"/>
<protein>
    <recommendedName>
        <fullName evidence="3">CENP-V/GFA domain-containing protein</fullName>
    </recommendedName>
</protein>
<reference evidence="1" key="1">
    <citation type="journal article" date="2022" name="G3 (Bethesda)">
        <title>High quality genome of the basidiomycete yeast Dioszegia hungarica PDD-24b-2 isolated from cloud water.</title>
        <authorList>
            <person name="Jarrige D."/>
            <person name="Haridas S."/>
            <person name="Bleykasten-Grosshans C."/>
            <person name="Joly M."/>
            <person name="Nadalig T."/>
            <person name="Sancelme M."/>
            <person name="Vuilleumier S."/>
            <person name="Grigoriev I.V."/>
            <person name="Amato P."/>
            <person name="Bringel F."/>
        </authorList>
    </citation>
    <scope>NUCLEOTIDE SEQUENCE</scope>
    <source>
        <strain evidence="1">PDD-24b-2</strain>
    </source>
</reference>
<keyword evidence="2" id="KW-1185">Reference proteome</keyword>
<dbReference type="Proteomes" id="UP001164286">
    <property type="component" value="Unassembled WGS sequence"/>
</dbReference>
<dbReference type="EMBL" id="JAKWFO010000011">
    <property type="protein sequence ID" value="KAI9633166.1"/>
    <property type="molecule type" value="Genomic_DNA"/>
</dbReference>
<evidence type="ECO:0000313" key="1">
    <source>
        <dbReference type="EMBL" id="KAI9633166.1"/>
    </source>
</evidence>
<dbReference type="PANTHER" id="PTHR28620">
    <property type="entry name" value="CENTROMERE PROTEIN V"/>
    <property type="match status" value="1"/>
</dbReference>
<evidence type="ECO:0000313" key="2">
    <source>
        <dbReference type="Proteomes" id="UP001164286"/>
    </source>
</evidence>
<dbReference type="InterPro" id="IPR052355">
    <property type="entry name" value="CENP-V-like"/>
</dbReference>
<dbReference type="RefSeq" id="XP_052942943.1">
    <property type="nucleotide sequence ID" value="XM_053090458.1"/>
</dbReference>
<comment type="caution">
    <text evidence="1">The sequence shown here is derived from an EMBL/GenBank/DDBJ whole genome shotgun (WGS) entry which is preliminary data.</text>
</comment>
<dbReference type="InterPro" id="IPR011057">
    <property type="entry name" value="Mss4-like_sf"/>
</dbReference>
<accession>A0AA38LTY2</accession>
<dbReference type="PANTHER" id="PTHR28620:SF1">
    <property type="entry name" value="CENP-V_GFA DOMAIN-CONTAINING PROTEIN"/>
    <property type="match status" value="1"/>
</dbReference>